<protein>
    <submittedName>
        <fullName evidence="2">Uncharacterized protein</fullName>
    </submittedName>
</protein>
<feature type="compositionally biased region" description="Polar residues" evidence="1">
    <location>
        <begin position="357"/>
        <end position="366"/>
    </location>
</feature>
<feature type="compositionally biased region" description="Basic and acidic residues" evidence="1">
    <location>
        <begin position="1017"/>
        <end position="1029"/>
    </location>
</feature>
<dbReference type="HOGENOM" id="CLU_001373_1_1_1"/>
<feature type="region of interest" description="Disordered" evidence="1">
    <location>
        <begin position="724"/>
        <end position="789"/>
    </location>
</feature>
<feature type="region of interest" description="Disordered" evidence="1">
    <location>
        <begin position="228"/>
        <end position="345"/>
    </location>
</feature>
<dbReference type="STRING" id="1531966.A0A0A1SRJ3"/>
<proteinExistence type="predicted"/>
<dbReference type="AlphaFoldDB" id="A0A0A1SRJ3"/>
<feature type="region of interest" description="Disordered" evidence="1">
    <location>
        <begin position="564"/>
        <end position="612"/>
    </location>
</feature>
<sequence length="1276" mass="138346">MGTETNRGMATPSADGGNSPDNAPAHQRQHSCQPHLSEPARTVADRVGTPLGLVINAAPIASTTVKPETITPAPSASPVHTDHHKSAAHGSEAIAPAEPKQDRSSIMTATSASTNATIRDDNQAAATEVFPSMDEIPLHTGTVQSTTKIVHPKPINAAAPSEVPTRPGTAVSNVAQLEATAVRLSMTSSIDDAIRDLHGELKRSDSRRSSMLAASLKDEPITGQLTRHLSTSSANASRHAGYLKSPGSLAAPGRMRSSSNRSIGYEPEVPSLLSRNGPGKSSVRSVRSVKPSLAEISESEPTSAPKTADVDNGLVETSHGLGLEPAFTTSTPAEPTQPAPVPSTDAFHAMMNSAFEFSSSGQSQDKAATVEHPERPSSTRSHDTFSQSQNAFADFDGVHCDYDQAGEDEAPQSAPADMHFQEEGYDYFDLGIPEQEHIDEADMVEPPILQPIQPTAIRRERPQSYMDPQTGIEMFYYPAKVPAMLNRPRKLSSKPKAVERNERQQKVLSAMWTGDGGAKEMPNRRHSAMPKMATSASAGAGVRQSWLPDLRRQYRSSFMALPGEAHPEFREHEPVTQPGAEEPEQAQEEPLESPPPADTLRRPKRISHIDDRRKARLSQLPSQLRASAFFDAPVVSPDIEIKDGSAMRTLDHILDVSATAPVSAFTDHLYAGPLGSEVYGKEKKRQSTMTLSPSLASVGSPTELKTVKSRSSFMWLGKRSSSYNSQEIPKAHSVGGRSLLDPAESNLSSPKIGSEPARDEGHSIHSPGQPVADNAEHAEPGHAATGEHEAGLEAAGEELMEEEEEEDDAFFGPPTTLLAELQLRKQQQKDRTKQRFLVPSGTRATLLEMDAVAETQRKGRQTKRVNLAWEDPNMHLDQNGSDDEDVPLAILAAKQHGAKNMADVERPVGLMERRDMEDNEPLSQRRARLQGLDLAPQQIRPTTMIFSPSRLGDPNPSQLNLPTIETPVEEEIEEETLAQRRKRLAAKDGGELALPTARPVSGAFSVEVLSQFGDLDEGKAKKEAAAPKEGEEETLGQRRRRLQAEKMAREEEMGIQGPSGGVYAGGAVQHADRRLSMASVLGAHLRKSPDLRVQEERLRREQEEMIAREQEAKMAAMRMQMPQTLVGPGKATNGGFRGGMYNDGTGGVAQQPPSINQYQPNFAQPTMFSNSQGPVGYNQASYVNNGYASNSFNMSTQSAPMMMGGQMMGYQQQPMYANFGGYNAGMAAYSQMNLGMYQNRPGNMHANGGMMHQQMQVPGSSGSLDAVERWRQGIRP</sequence>
<feature type="region of interest" description="Disordered" evidence="1">
    <location>
        <begin position="66"/>
        <end position="104"/>
    </location>
</feature>
<feature type="compositionally biased region" description="Basic and acidic residues" evidence="1">
    <location>
        <begin position="774"/>
        <end position="789"/>
    </location>
</feature>
<feature type="compositionally biased region" description="Acidic residues" evidence="1">
    <location>
        <begin position="581"/>
        <end position="591"/>
    </location>
</feature>
<accession>A0A0A1SRJ3</accession>
<feature type="compositionally biased region" description="Low complexity" evidence="1">
    <location>
        <begin position="277"/>
        <end position="292"/>
    </location>
</feature>
<feature type="region of interest" description="Disordered" evidence="1">
    <location>
        <begin position="1017"/>
        <end position="1039"/>
    </location>
</feature>
<dbReference type="OrthoDB" id="5288142at2759"/>
<feature type="compositionally biased region" description="Basic and acidic residues" evidence="1">
    <location>
        <begin position="565"/>
        <end position="574"/>
    </location>
</feature>
<reference evidence="2 3" key="1">
    <citation type="journal article" date="2015" name="Genome Announc.">
        <title>Draft Genome Sequence and Gene Annotation of the Entomopathogenic Fungus Verticillium hemipterigenum.</title>
        <authorList>
            <person name="Horn F."/>
            <person name="Habel A."/>
            <person name="Scharf D.H."/>
            <person name="Dworschak J."/>
            <person name="Brakhage A.A."/>
            <person name="Guthke R."/>
            <person name="Hertweck C."/>
            <person name="Linde J."/>
        </authorList>
    </citation>
    <scope>NUCLEOTIDE SEQUENCE [LARGE SCALE GENOMIC DNA]</scope>
</reference>
<evidence type="ECO:0000313" key="2">
    <source>
        <dbReference type="EMBL" id="CEJ80656.1"/>
    </source>
</evidence>
<name>A0A0A1SRJ3_9HYPO</name>
<organism evidence="2 3">
    <name type="scientific">[Torrubiella] hemipterigena</name>
    <dbReference type="NCBI Taxonomy" id="1531966"/>
    <lineage>
        <taxon>Eukaryota</taxon>
        <taxon>Fungi</taxon>
        <taxon>Dikarya</taxon>
        <taxon>Ascomycota</taxon>
        <taxon>Pezizomycotina</taxon>
        <taxon>Sordariomycetes</taxon>
        <taxon>Hypocreomycetidae</taxon>
        <taxon>Hypocreales</taxon>
        <taxon>Clavicipitaceae</taxon>
        <taxon>Clavicipitaceae incertae sedis</taxon>
        <taxon>'Torrubiella' clade</taxon>
    </lineage>
</organism>
<evidence type="ECO:0000256" key="1">
    <source>
        <dbReference type="SAM" id="MobiDB-lite"/>
    </source>
</evidence>
<dbReference type="EMBL" id="CDHN01000001">
    <property type="protein sequence ID" value="CEJ80656.1"/>
    <property type="molecule type" value="Genomic_DNA"/>
</dbReference>
<dbReference type="Proteomes" id="UP000039046">
    <property type="component" value="Unassembled WGS sequence"/>
</dbReference>
<feature type="region of interest" description="Disordered" evidence="1">
    <location>
        <begin position="357"/>
        <end position="386"/>
    </location>
</feature>
<feature type="region of interest" description="Disordered" evidence="1">
    <location>
        <begin position="1"/>
        <end position="44"/>
    </location>
</feature>
<keyword evidence="3" id="KW-1185">Reference proteome</keyword>
<gene>
    <name evidence="2" type="ORF">VHEMI00828</name>
</gene>
<evidence type="ECO:0000313" key="3">
    <source>
        <dbReference type="Proteomes" id="UP000039046"/>
    </source>
</evidence>
<feature type="compositionally biased region" description="Basic and acidic residues" evidence="1">
    <location>
        <begin position="368"/>
        <end position="383"/>
    </location>
</feature>